<proteinExistence type="predicted"/>
<evidence type="ECO:0000259" key="1">
    <source>
        <dbReference type="Pfam" id="PF01243"/>
    </source>
</evidence>
<dbReference type="SUPFAM" id="SSF50475">
    <property type="entry name" value="FMN-binding split barrel"/>
    <property type="match status" value="1"/>
</dbReference>
<gene>
    <name evidence="2" type="ORF">SAMN05421853_10610</name>
</gene>
<dbReference type="Pfam" id="PF01243">
    <property type="entry name" value="PNPOx_N"/>
    <property type="match status" value="1"/>
</dbReference>
<evidence type="ECO:0000313" key="2">
    <source>
        <dbReference type="EMBL" id="SFQ44485.1"/>
    </source>
</evidence>
<organism evidence="2 3">
    <name type="scientific">Roseivivax halotolerans</name>
    <dbReference type="NCBI Taxonomy" id="93684"/>
    <lineage>
        <taxon>Bacteria</taxon>
        <taxon>Pseudomonadati</taxon>
        <taxon>Pseudomonadota</taxon>
        <taxon>Alphaproteobacteria</taxon>
        <taxon>Rhodobacterales</taxon>
        <taxon>Roseobacteraceae</taxon>
        <taxon>Roseivivax</taxon>
    </lineage>
</organism>
<reference evidence="3" key="1">
    <citation type="submission" date="2016-10" db="EMBL/GenBank/DDBJ databases">
        <authorList>
            <person name="Varghese N."/>
            <person name="Submissions S."/>
        </authorList>
    </citation>
    <scope>NUCLEOTIDE SEQUENCE [LARGE SCALE GENOMIC DNA]</scope>
    <source>
        <strain evidence="3">JCM 10271</strain>
    </source>
</reference>
<dbReference type="STRING" id="93684.SAMN05421853_10610"/>
<dbReference type="AlphaFoldDB" id="A0A1I5YK51"/>
<dbReference type="Proteomes" id="UP000243106">
    <property type="component" value="Unassembled WGS sequence"/>
</dbReference>
<feature type="domain" description="Pyridoxamine 5'-phosphate oxidase N-terminal" evidence="1">
    <location>
        <begin position="19"/>
        <end position="145"/>
    </location>
</feature>
<sequence length="167" mass="18064">MTDTQDPIRPTDDEARTLARELIQAARYAALAVFDPETAFPMATRIGCVPGPDGLPLALVSDLSHHTRALKGDPRCSLLVGQPGAKGDPLTHPRLTLQARASFIRHGDPDHASLADHYLAHYPKARLYIGFSDFSLLRFTPVEAHLNGGFGKAFRLTPADLAPSICS</sequence>
<accession>A0A1I5YK51</accession>
<dbReference type="EMBL" id="FOXV01000006">
    <property type="protein sequence ID" value="SFQ44485.1"/>
    <property type="molecule type" value="Genomic_DNA"/>
</dbReference>
<dbReference type="RefSeq" id="WP_093011137.1">
    <property type="nucleotide sequence ID" value="NZ_FOXV01000006.1"/>
</dbReference>
<protein>
    <recommendedName>
        <fullName evidence="1">Pyridoxamine 5'-phosphate oxidase N-terminal domain-containing protein</fullName>
    </recommendedName>
</protein>
<dbReference type="InterPro" id="IPR011576">
    <property type="entry name" value="Pyridox_Oxase_N"/>
</dbReference>
<name>A0A1I5YK51_9RHOB</name>
<dbReference type="Gene3D" id="2.30.110.10">
    <property type="entry name" value="Electron Transport, Fmn-binding Protein, Chain A"/>
    <property type="match status" value="1"/>
</dbReference>
<dbReference type="InterPro" id="IPR012349">
    <property type="entry name" value="Split_barrel_FMN-bd"/>
</dbReference>
<keyword evidence="3" id="KW-1185">Reference proteome</keyword>
<evidence type="ECO:0000313" key="3">
    <source>
        <dbReference type="Proteomes" id="UP000243106"/>
    </source>
</evidence>